<dbReference type="InterPro" id="IPR010259">
    <property type="entry name" value="S8pro/Inhibitor_I9"/>
</dbReference>
<dbReference type="PANTHER" id="PTHR43806">
    <property type="entry name" value="PEPTIDASE S8"/>
    <property type="match status" value="1"/>
</dbReference>
<keyword evidence="2 5" id="KW-0645">Protease</keyword>
<dbReference type="InterPro" id="IPR023828">
    <property type="entry name" value="Peptidase_S8_Ser-AS"/>
</dbReference>
<dbReference type="PROSITE" id="PS51892">
    <property type="entry name" value="SUBTILASE"/>
    <property type="match status" value="1"/>
</dbReference>
<dbReference type="InterPro" id="IPR037045">
    <property type="entry name" value="S8pro/Inhibitor_I9_sf"/>
</dbReference>
<protein>
    <submittedName>
        <fullName evidence="9">Putative Ig domain-containing protein</fullName>
    </submittedName>
</protein>
<keyword evidence="3 5" id="KW-0378">Hydrolase</keyword>
<dbReference type="InterPro" id="IPR015500">
    <property type="entry name" value="Peptidase_S8_subtilisin-rel"/>
</dbReference>
<dbReference type="GO" id="GO:0006508">
    <property type="term" value="P:proteolysis"/>
    <property type="evidence" value="ECO:0007669"/>
    <property type="project" value="UniProtKB-KW"/>
</dbReference>
<dbReference type="Pfam" id="PF05345">
    <property type="entry name" value="He_PIG"/>
    <property type="match status" value="2"/>
</dbReference>
<evidence type="ECO:0000313" key="10">
    <source>
        <dbReference type="Proteomes" id="UP000320239"/>
    </source>
</evidence>
<dbReference type="GO" id="GO:0004252">
    <property type="term" value="F:serine-type endopeptidase activity"/>
    <property type="evidence" value="ECO:0007669"/>
    <property type="project" value="UniProtKB-UniRule"/>
</dbReference>
<keyword evidence="10" id="KW-1185">Reference proteome</keyword>
<comment type="similarity">
    <text evidence="1 5 6">Belongs to the peptidase S8 family.</text>
</comment>
<keyword evidence="4 5" id="KW-0720">Serine protease</keyword>
<dbReference type="Gene3D" id="3.30.70.80">
    <property type="entry name" value="Peptidase S8 propeptide/proteinase inhibitor I9"/>
    <property type="match status" value="1"/>
</dbReference>
<dbReference type="FunFam" id="3.40.50.200:FF:000014">
    <property type="entry name" value="Proteinase K"/>
    <property type="match status" value="1"/>
</dbReference>
<feature type="active site" description="Charge relay system" evidence="5">
    <location>
        <position position="361"/>
    </location>
</feature>
<organism evidence="9 10">
    <name type="scientific">Actinoplanes teichomyceticus</name>
    <dbReference type="NCBI Taxonomy" id="1867"/>
    <lineage>
        <taxon>Bacteria</taxon>
        <taxon>Bacillati</taxon>
        <taxon>Actinomycetota</taxon>
        <taxon>Actinomycetes</taxon>
        <taxon>Micromonosporales</taxon>
        <taxon>Micromonosporaceae</taxon>
        <taxon>Actinoplanes</taxon>
    </lineage>
</organism>
<dbReference type="InterPro" id="IPR000209">
    <property type="entry name" value="Peptidase_S8/S53_dom"/>
</dbReference>
<dbReference type="InterPro" id="IPR015919">
    <property type="entry name" value="Cadherin-like_sf"/>
</dbReference>
<evidence type="ECO:0000259" key="7">
    <source>
        <dbReference type="Pfam" id="PF00082"/>
    </source>
</evidence>
<dbReference type="AlphaFoldDB" id="A0A561VSH0"/>
<dbReference type="Pfam" id="PF05922">
    <property type="entry name" value="Inhibitor_I9"/>
    <property type="match status" value="1"/>
</dbReference>
<feature type="domain" description="Peptidase S8/S53" evidence="7">
    <location>
        <begin position="174"/>
        <end position="397"/>
    </location>
</feature>
<dbReference type="InterPro" id="IPR022398">
    <property type="entry name" value="Peptidase_S8_His-AS"/>
</dbReference>
<feature type="domain" description="Inhibitor I9" evidence="8">
    <location>
        <begin position="62"/>
        <end position="105"/>
    </location>
</feature>
<evidence type="ECO:0000256" key="3">
    <source>
        <dbReference type="ARBA" id="ARBA00022801"/>
    </source>
</evidence>
<dbReference type="Gene3D" id="3.40.50.200">
    <property type="entry name" value="Peptidase S8/S53 domain"/>
    <property type="match status" value="1"/>
</dbReference>
<dbReference type="InterPro" id="IPR013783">
    <property type="entry name" value="Ig-like_fold"/>
</dbReference>
<comment type="caution">
    <text evidence="9">The sequence shown here is derived from an EMBL/GenBank/DDBJ whole genome shotgun (WGS) entry which is preliminary data.</text>
</comment>
<dbReference type="GO" id="GO:0005975">
    <property type="term" value="P:carbohydrate metabolic process"/>
    <property type="evidence" value="ECO:0007669"/>
    <property type="project" value="UniProtKB-ARBA"/>
</dbReference>
<evidence type="ECO:0000256" key="2">
    <source>
        <dbReference type="ARBA" id="ARBA00022670"/>
    </source>
</evidence>
<dbReference type="PROSITE" id="PS00138">
    <property type="entry name" value="SUBTILASE_SER"/>
    <property type="match status" value="1"/>
</dbReference>
<dbReference type="RefSeq" id="WP_122980512.1">
    <property type="nucleotide sequence ID" value="NZ_BOMX01000164.1"/>
</dbReference>
<dbReference type="SUPFAM" id="SSF49313">
    <property type="entry name" value="Cadherin-like"/>
    <property type="match status" value="1"/>
</dbReference>
<dbReference type="CDD" id="cd04077">
    <property type="entry name" value="Peptidases_S8_PCSK9_ProteinaseK_like"/>
    <property type="match status" value="1"/>
</dbReference>
<evidence type="ECO:0000256" key="4">
    <source>
        <dbReference type="ARBA" id="ARBA00022825"/>
    </source>
</evidence>
<dbReference type="InterPro" id="IPR036852">
    <property type="entry name" value="Peptidase_S8/S53_dom_sf"/>
</dbReference>
<dbReference type="SUPFAM" id="SSF54897">
    <property type="entry name" value="Protease propeptides/inhibitors"/>
    <property type="match status" value="1"/>
</dbReference>
<evidence type="ECO:0000256" key="5">
    <source>
        <dbReference type="PROSITE-ProRule" id="PRU01240"/>
    </source>
</evidence>
<dbReference type="PRINTS" id="PR00723">
    <property type="entry name" value="SUBTILISIN"/>
</dbReference>
<feature type="active site" description="Charge relay system" evidence="5">
    <location>
        <position position="176"/>
    </location>
</feature>
<dbReference type="PROSITE" id="PS00137">
    <property type="entry name" value="SUBTILASE_HIS"/>
    <property type="match status" value="1"/>
</dbReference>
<dbReference type="Proteomes" id="UP000320239">
    <property type="component" value="Unassembled WGS sequence"/>
</dbReference>
<dbReference type="SUPFAM" id="SSF52743">
    <property type="entry name" value="Subtilisin-like"/>
    <property type="match status" value="1"/>
</dbReference>
<dbReference type="PANTHER" id="PTHR43806:SF11">
    <property type="entry name" value="CEREVISIN-RELATED"/>
    <property type="match status" value="1"/>
</dbReference>
<dbReference type="Pfam" id="PF00082">
    <property type="entry name" value="Peptidase_S8"/>
    <property type="match status" value="1"/>
</dbReference>
<dbReference type="GO" id="GO:0005615">
    <property type="term" value="C:extracellular space"/>
    <property type="evidence" value="ECO:0007669"/>
    <property type="project" value="TreeGrafter"/>
</dbReference>
<evidence type="ECO:0000259" key="8">
    <source>
        <dbReference type="Pfam" id="PF05922"/>
    </source>
</evidence>
<dbReference type="GO" id="GO:0005509">
    <property type="term" value="F:calcium ion binding"/>
    <property type="evidence" value="ECO:0007669"/>
    <property type="project" value="InterPro"/>
</dbReference>
<gene>
    <name evidence="9" type="ORF">FHX34_104865</name>
</gene>
<proteinExistence type="inferred from homology"/>
<dbReference type="InterPro" id="IPR034193">
    <property type="entry name" value="PCSK9_ProteinaseK-like"/>
</dbReference>
<dbReference type="InterPro" id="IPR050131">
    <property type="entry name" value="Peptidase_S8_subtilisin-like"/>
</dbReference>
<accession>A0A561VSH0</accession>
<evidence type="ECO:0000313" key="9">
    <source>
        <dbReference type="EMBL" id="TWG14564.1"/>
    </source>
</evidence>
<dbReference type="EMBL" id="VIWY01000004">
    <property type="protein sequence ID" value="TWG14564.1"/>
    <property type="molecule type" value="Genomic_DNA"/>
</dbReference>
<evidence type="ECO:0000256" key="1">
    <source>
        <dbReference type="ARBA" id="ARBA00011073"/>
    </source>
</evidence>
<evidence type="ECO:0000256" key="6">
    <source>
        <dbReference type="RuleBase" id="RU003355"/>
    </source>
</evidence>
<dbReference type="OrthoDB" id="9798386at2"/>
<reference evidence="9 10" key="1">
    <citation type="submission" date="2019-06" db="EMBL/GenBank/DDBJ databases">
        <title>Sequencing the genomes of 1000 actinobacteria strains.</title>
        <authorList>
            <person name="Klenk H.-P."/>
        </authorList>
    </citation>
    <scope>NUCLEOTIDE SEQUENCE [LARGE SCALE GENOMIC DNA]</scope>
    <source>
        <strain evidence="9 10">DSM 43866</strain>
    </source>
</reference>
<dbReference type="InterPro" id="IPR023827">
    <property type="entry name" value="Peptidase_S8_Asp-AS"/>
</dbReference>
<dbReference type="PROSITE" id="PS00136">
    <property type="entry name" value="SUBTILASE_ASP"/>
    <property type="match status" value="1"/>
</dbReference>
<dbReference type="Gene3D" id="2.60.40.10">
    <property type="entry name" value="Immunoglobulins"/>
    <property type="match status" value="2"/>
</dbReference>
<sequence length="591" mass="60298">MRKWTLGALVTSAVAASAVLAVPSPAVAVGAVIGADAPGAVPGRYIVTLKNHGMGPSVHSLGAGRLLRSFRAIPGFAAELTAAQARRLAADPAVRSVEQDRRVRVTAGEAPAATVRAVAGKAPAATVRTAAGEVRVASTQRTPAWGLDRIDQRSVNASRSYTPTDDGSSVHAYVIDTGIRITHAEFGGRASYGWDFADGDRNAADCDGHGTHVAGTIGGLTYGVAKKVRLVAVRVLNCQGEGMLSDVIDGVDWVTEHAIKPAVANMSVGGSSSPSLDFAVEQSIASGVTYVVAAGNENDNAVWSSPADVPAAITVAATDNRDRRAAFSNYGSLVDIFAPGVNIRSSVAASNTATALYSGTSMATPHVAGAAALILDASPKLTPVQVRNRLVANATTGKVTDRRGTPNRLLFVPAPPARPVIATSRVAAGRVGTPYSGRLALTAARTGVWQVAGGSMPPGLSLTSAGTIAGTPRRPGVYAVTVRFTDYVPQAVTRRIVVPVVADTPVIDAELPGAEAGTDYTARLSTADRRDGTWTLVSGALPAGLGLDGSGLISGVPAASAGETATFTVRFTDGWGNTATRQYTLAVSAGA</sequence>
<name>A0A561VSH0_ACTTI</name>
<dbReference type="GO" id="GO:0016020">
    <property type="term" value="C:membrane"/>
    <property type="evidence" value="ECO:0007669"/>
    <property type="project" value="InterPro"/>
</dbReference>
<feature type="active site" description="Charge relay system" evidence="5">
    <location>
        <position position="209"/>
    </location>
</feature>